<feature type="signal peptide" evidence="1">
    <location>
        <begin position="1"/>
        <end position="16"/>
    </location>
</feature>
<gene>
    <name evidence="2" type="ORF">CHS0354_035674</name>
</gene>
<proteinExistence type="predicted"/>
<name>A0AAE0RSF2_9BIVA</name>
<accession>A0AAE0RSF2</accession>
<dbReference type="EMBL" id="JAEAOA010002081">
    <property type="protein sequence ID" value="KAK3578767.1"/>
    <property type="molecule type" value="Genomic_DNA"/>
</dbReference>
<organism evidence="2 3">
    <name type="scientific">Potamilus streckersoni</name>
    <dbReference type="NCBI Taxonomy" id="2493646"/>
    <lineage>
        <taxon>Eukaryota</taxon>
        <taxon>Metazoa</taxon>
        <taxon>Spiralia</taxon>
        <taxon>Lophotrochozoa</taxon>
        <taxon>Mollusca</taxon>
        <taxon>Bivalvia</taxon>
        <taxon>Autobranchia</taxon>
        <taxon>Heteroconchia</taxon>
        <taxon>Palaeoheterodonta</taxon>
        <taxon>Unionida</taxon>
        <taxon>Unionoidea</taxon>
        <taxon>Unionidae</taxon>
        <taxon>Ambleminae</taxon>
        <taxon>Lampsilini</taxon>
        <taxon>Potamilus</taxon>
    </lineage>
</organism>
<keyword evidence="1" id="KW-0732">Signal</keyword>
<evidence type="ECO:0000313" key="3">
    <source>
        <dbReference type="Proteomes" id="UP001195483"/>
    </source>
</evidence>
<sequence length="194" mass="20845">MHIFILALGAVPNGTALKLTRVMGTSSINMGEKNQLRIDLDFAVGTTNSVVIEIISSPEATVLAFAKLVNFSVGSNLDQGMAAKLNNTIVQPGIEYVNAMKVRYNTHAIINLGTVFNAGSDTNLAASQISITYEVVMVSNAGLVNGAQYWTGVGMEYNNGQYVWISQISYNLNKTIKSYLVHNLNVLTVVKVAG</sequence>
<reference evidence="2" key="1">
    <citation type="journal article" date="2021" name="Genome Biol. Evol.">
        <title>A High-Quality Reference Genome for a Parasitic Bivalve with Doubly Uniparental Inheritance (Bivalvia: Unionida).</title>
        <authorList>
            <person name="Smith C.H."/>
        </authorList>
    </citation>
    <scope>NUCLEOTIDE SEQUENCE</scope>
    <source>
        <strain evidence="2">CHS0354</strain>
    </source>
</reference>
<dbReference type="Proteomes" id="UP001195483">
    <property type="component" value="Unassembled WGS sequence"/>
</dbReference>
<feature type="chain" id="PRO_5042069418" evidence="1">
    <location>
        <begin position="17"/>
        <end position="194"/>
    </location>
</feature>
<keyword evidence="3" id="KW-1185">Reference proteome</keyword>
<dbReference type="AlphaFoldDB" id="A0AAE0RSF2"/>
<evidence type="ECO:0000256" key="1">
    <source>
        <dbReference type="SAM" id="SignalP"/>
    </source>
</evidence>
<reference evidence="2" key="2">
    <citation type="journal article" date="2021" name="Genome Biol. Evol.">
        <title>Developing a high-quality reference genome for a parasitic bivalve with doubly uniparental inheritance (Bivalvia: Unionida).</title>
        <authorList>
            <person name="Smith C.H."/>
        </authorList>
    </citation>
    <scope>NUCLEOTIDE SEQUENCE</scope>
    <source>
        <strain evidence="2">CHS0354</strain>
        <tissue evidence="2">Mantle</tissue>
    </source>
</reference>
<protein>
    <submittedName>
        <fullName evidence="2">Uncharacterized protein</fullName>
    </submittedName>
</protein>
<comment type="caution">
    <text evidence="2">The sequence shown here is derived from an EMBL/GenBank/DDBJ whole genome shotgun (WGS) entry which is preliminary data.</text>
</comment>
<reference evidence="2" key="3">
    <citation type="submission" date="2023-05" db="EMBL/GenBank/DDBJ databases">
        <authorList>
            <person name="Smith C.H."/>
        </authorList>
    </citation>
    <scope>NUCLEOTIDE SEQUENCE</scope>
    <source>
        <strain evidence="2">CHS0354</strain>
        <tissue evidence="2">Mantle</tissue>
    </source>
</reference>
<evidence type="ECO:0000313" key="2">
    <source>
        <dbReference type="EMBL" id="KAK3578767.1"/>
    </source>
</evidence>